<dbReference type="InParanoid" id="A0A1E1L9Z4"/>
<dbReference type="Proteomes" id="UP000178129">
    <property type="component" value="Unassembled WGS sequence"/>
</dbReference>
<evidence type="ECO:0000256" key="1">
    <source>
        <dbReference type="ARBA" id="ARBA00004685"/>
    </source>
</evidence>
<keyword evidence="3" id="KW-1133">Transmembrane helix</keyword>
<protein>
    <recommendedName>
        <fullName evidence="6">Tat pathway signal sequence</fullName>
    </recommendedName>
</protein>
<evidence type="ECO:0008006" key="6">
    <source>
        <dbReference type="Google" id="ProtNLM"/>
    </source>
</evidence>
<gene>
    <name evidence="4" type="ORF">RCO7_07338</name>
</gene>
<evidence type="ECO:0000256" key="2">
    <source>
        <dbReference type="ARBA" id="ARBA00035112"/>
    </source>
</evidence>
<dbReference type="PANTHER" id="PTHR33365">
    <property type="entry name" value="YALI0B05434P"/>
    <property type="match status" value="1"/>
</dbReference>
<feature type="transmembrane region" description="Helical" evidence="3">
    <location>
        <begin position="69"/>
        <end position="94"/>
    </location>
</feature>
<dbReference type="GO" id="GO:0043386">
    <property type="term" value="P:mycotoxin biosynthetic process"/>
    <property type="evidence" value="ECO:0007669"/>
    <property type="project" value="InterPro"/>
</dbReference>
<sequence length="298" mass="34588">MSTQPLYANLRSEDSFESTSAGDEEKLFTDVDLALEFRSRSFWQIIWQKFGNVHNPPKDRELPKYSRGFVTAAPIVIHLALIFVYTAVSLLVIYRRGEGYSPVIYTPAQEAIQREAQVLSVKINQTSSKFNADPSTEVDDAWASLFRYANIRITKEEVEKLGRPSIQLSDGSGDYFGTLDVYHQLNCLKYIRQYVHQDYYTVKDTNVPVKDHVNHCIEMLRQVIMCKADTAMMTYEWLPDFPGPWPNFGIQHECVNWEKIDHWSRERSIDIFDPKFFRHPKFGDPYGKKEGNMADHLV</sequence>
<dbReference type="STRING" id="914237.A0A1E1L9Z4"/>
<keyword evidence="5" id="KW-1185">Reference proteome</keyword>
<accession>A0A1E1L9Z4</accession>
<reference evidence="5" key="1">
    <citation type="submission" date="2016-03" db="EMBL/GenBank/DDBJ databases">
        <authorList>
            <person name="Ploux O."/>
        </authorList>
    </citation>
    <scope>NUCLEOTIDE SEQUENCE [LARGE SCALE GENOMIC DNA]</scope>
    <source>
        <strain evidence="5">UK7</strain>
    </source>
</reference>
<evidence type="ECO:0000313" key="4">
    <source>
        <dbReference type="EMBL" id="CZT07390.1"/>
    </source>
</evidence>
<keyword evidence="3" id="KW-0472">Membrane</keyword>
<comment type="pathway">
    <text evidence="1">Mycotoxin biosynthesis.</text>
</comment>
<dbReference type="PANTHER" id="PTHR33365:SF4">
    <property type="entry name" value="CYCLOCHLOROTINE BIOSYNTHESIS PROTEIN O"/>
    <property type="match status" value="1"/>
</dbReference>
<comment type="caution">
    <text evidence="4">The sequence shown here is derived from an EMBL/GenBank/DDBJ whole genome shotgun (WGS) entry which is preliminary data.</text>
</comment>
<keyword evidence="3" id="KW-0812">Transmembrane</keyword>
<name>A0A1E1L9Z4_9HELO</name>
<organism evidence="4 5">
    <name type="scientific">Rhynchosporium graminicola</name>
    <dbReference type="NCBI Taxonomy" id="2792576"/>
    <lineage>
        <taxon>Eukaryota</taxon>
        <taxon>Fungi</taxon>
        <taxon>Dikarya</taxon>
        <taxon>Ascomycota</taxon>
        <taxon>Pezizomycotina</taxon>
        <taxon>Leotiomycetes</taxon>
        <taxon>Helotiales</taxon>
        <taxon>Ploettnerulaceae</taxon>
        <taxon>Rhynchosporium</taxon>
    </lineage>
</organism>
<dbReference type="EMBL" id="FJUW01000042">
    <property type="protein sequence ID" value="CZT07390.1"/>
    <property type="molecule type" value="Genomic_DNA"/>
</dbReference>
<comment type="similarity">
    <text evidence="2">Belongs to the ustYa family.</text>
</comment>
<dbReference type="Pfam" id="PF11807">
    <property type="entry name" value="UstYa"/>
    <property type="match status" value="1"/>
</dbReference>
<evidence type="ECO:0000256" key="3">
    <source>
        <dbReference type="SAM" id="Phobius"/>
    </source>
</evidence>
<evidence type="ECO:0000313" key="5">
    <source>
        <dbReference type="Proteomes" id="UP000178129"/>
    </source>
</evidence>
<dbReference type="InterPro" id="IPR021765">
    <property type="entry name" value="UstYa-like"/>
</dbReference>
<dbReference type="AlphaFoldDB" id="A0A1E1L9Z4"/>
<proteinExistence type="inferred from homology"/>